<evidence type="ECO:0000313" key="25">
    <source>
        <dbReference type="Proteomes" id="UP000245341"/>
    </source>
</evidence>
<feature type="compositionally biased region" description="Basic and acidic residues" evidence="20">
    <location>
        <begin position="1408"/>
        <end position="1417"/>
    </location>
</feature>
<keyword evidence="4" id="KW-1003">Cell membrane</keyword>
<keyword evidence="7 21" id="KW-0812">Transmembrane</keyword>
<evidence type="ECO:0000256" key="12">
    <source>
        <dbReference type="ARBA" id="ARBA00023069"/>
    </source>
</evidence>
<feature type="compositionally biased region" description="Low complexity" evidence="20">
    <location>
        <begin position="572"/>
        <end position="586"/>
    </location>
</feature>
<feature type="compositionally biased region" description="Pro residues" evidence="20">
    <location>
        <begin position="536"/>
        <end position="546"/>
    </location>
</feature>
<evidence type="ECO:0000256" key="8">
    <source>
        <dbReference type="ARBA" id="ARBA00022737"/>
    </source>
</evidence>
<dbReference type="InterPro" id="IPR014010">
    <property type="entry name" value="REJ_dom"/>
</dbReference>
<dbReference type="PANTHER" id="PTHR46730">
    <property type="entry name" value="POLYCYSTIN-1"/>
    <property type="match status" value="1"/>
</dbReference>
<evidence type="ECO:0000256" key="19">
    <source>
        <dbReference type="PROSITE-ProRule" id="PRU00152"/>
    </source>
</evidence>
<feature type="transmembrane region" description="Helical" evidence="21">
    <location>
        <begin position="2186"/>
        <end position="2208"/>
    </location>
</feature>
<keyword evidence="11" id="KW-0406">Ion transport</keyword>
<evidence type="ECO:0000256" key="6">
    <source>
        <dbReference type="ARBA" id="ARBA00022673"/>
    </source>
</evidence>
<evidence type="ECO:0000313" key="26">
    <source>
        <dbReference type="RefSeq" id="XP_030882919.1"/>
    </source>
</evidence>
<feature type="transmembrane region" description="Helical" evidence="21">
    <location>
        <begin position="2130"/>
        <end position="2158"/>
    </location>
</feature>
<keyword evidence="16" id="KW-0966">Cell projection</keyword>
<feature type="region of interest" description="Disordered" evidence="20">
    <location>
        <begin position="34"/>
        <end position="67"/>
    </location>
</feature>
<dbReference type="Gene3D" id="2.60.40.10">
    <property type="entry name" value="Immunoglobulins"/>
    <property type="match status" value="1"/>
</dbReference>
<feature type="transmembrane region" description="Helical" evidence="21">
    <location>
        <begin position="2096"/>
        <end position="2118"/>
    </location>
</feature>
<feature type="transmembrane region" description="Helical" evidence="21">
    <location>
        <begin position="1293"/>
        <end position="1314"/>
    </location>
</feature>
<evidence type="ECO:0000256" key="13">
    <source>
        <dbReference type="ARBA" id="ARBA00023136"/>
    </source>
</evidence>
<dbReference type="PROSITE" id="PS51111">
    <property type="entry name" value="REJ"/>
    <property type="match status" value="1"/>
</dbReference>
<dbReference type="InterPro" id="IPR002859">
    <property type="entry name" value="PKD/REJ-like"/>
</dbReference>
<feature type="domain" description="REJ" evidence="24">
    <location>
        <begin position="176"/>
        <end position="866"/>
    </location>
</feature>
<sequence>MQGAPSLSPSPTSYGASLAGYTFRCTFTPGDAGGSQRADCCGQSPDPVTPGRTSVPRAQGSLKGVSDDPERCVWAACFWSFRGAAPPRASDGVPFEVCANPEPFRSTEKVSRPPGALTRGKEDAGLEHPPPLVSWDKVFLRASHLRTWGARALLPETAYTICKGSEWPVWGLPGSLRAGSDAFYHTPLVLERFYPVWRSQPVTLGVTFESEILCDISRGLSYTWTFWNSQGWPVPLPPTVSTNRQTVTVPSYFLEPGNYTALARVQVEGSVVHSNYSVAVEVRARAPVSVISEGTHLLLSRAPSFTVVLTGSQSYDPDRPGAALSYHWTCTAASSPGHACFAASSARGLGAGAPSLAFPADSLSDSYDQFLVTLTVSSAGRNSSAAQVFLSPRPDSALRFVHISWVSFKDVFVNWNEELSFQAKCDECGEGPHLSYSWDLFLVNGTERTQMEVPFCRTVGLLGAAGLGAISKLPESSAPPTEPSWLEPHAVGTPSSREPLPQTQGQLVLLATGKPSSGPAVGRHRVPAAGDQGSPGPSPPGSPCPSPSDFEAYYSDIQEAMPSRGRQPANWADASLPGAGPSSSADGGRGDGDNLLGPSAPLAAARPTLAVDWPKSPVGRARFHGYTSSGITGHTVTIKPFSLSPGDTYVLQASVASPHRLLGRAQLYVTLNPAPRDVACQVQPHRGLEAHTVFSVFCMSGRPDFHYEFSYQIGNASKRPLYHGRDSQYYSVLPAGEPLDDYKITVTTEITDGVGSRAPPCAVTVTVRPRFHGNLCLDEDTYNSSLKHLSTLQLMGSYTEVRNYITVMTRVLTRWAAEDRSPSCGQWSRIQDALISSVCRLPFADQEEMSDSVLMLRDLLRFPHKIGQVVAPSLFSCSSRRPISRWRLREPMTVEFGEEDALENRTKMTFVLLRDRVNVHQFIGHSANPQESLHIRIEFSRPVLRAFPVMVLVRFSEKPTPSDFLVRKVYAWDEQTVHVYAPAGPPRDTSLGYLSLLDADYDRSPPNKYLAPAVNYTVRFQWVQCLFWEAREWKSASFSAQPGASPEKVTCSYDRLAPLSVARRNLNASFSVSDVSKWQSHPENLLPSILVVVFTILYALLVTKSRRVDRHEKKKAGCIFLQEDAPPGHQLYAVVVDTGFRSPARCSAKVYIVLCGENGFSEPRELYCPERPLFERNSRHTFVLSAPALLGPLRSVRLWHDSRGPSPAWYVSHVMVRVLAPGHGQSSLFPAECWLAASRRDGRVQRELSCLRGGLGFWKLLYSKFTEYLEDFHVWTSVYSQPSPSGFPHTARLTVVFALLCAYACLTALLTAAGREQLPWALGAPDATAGSFQTGLLCTLLASPGAQLLSLILRLSQVRAACPRALLSRVLPHGGMPAPNNPLPSAGSPQAPEKSTLRGSSGPSLPGKDGRRPEDARASQPLAVHQGLQGGSRWPERGLSVAQVRVPAVDTAPRTAVGEAALVVGGGQVWPAPSSGFRGLAELRWPQALLPWSGCAAWAVCGMVSVACGLGTAFLGYRFSPTQCVRWLHLLTLSVLCCVFISQPLLLGLVAVGFAWRRRDDPHFFTESLRAATEGLDSELEERARSRARHHASQMEEMLAARQRARRLRWARPPSAAQLSVIRERTRRETRTRVALRDICMYTLMLLLHVFILCGRCSQDEYSLNQAIRNEFTRGAGSVSGGLRSVGDWWGWSLTTLLDGLHGGGASTAGPPGTQPGALGGKCYLLGTPVIQQLRDPSGGVCELPSPPSALSEDSPPPHGPKVGGPDTPSAADPAIQRVAPSGPRGCGAREPWVLSLGSTRPAAHAALSSLRASRWIDRSTRTVSVHFALYNPPTRLLSSVSLRAELLPAGGLAFSPLVESLAVFRSDSALWSSPTLPELALLLLSLTHLCLQLCSLAEKGFRSYCRKPGTWLELAVVGAGLACHAASSHLATLAGEVTDHFHRGRFRGSMDLTVAASWNQVQQGVQVGPCSVTLSRGRGHTRSRRFQTRHLFHIEGNAQSSRMRVSGTGKCWNPRCGLGRPGLCGDSEHGVAPVTPCDPEWGKEQVLRWRKGGTSRLRHVRSVLSPPSAPSRASKLTSPTPRDSWSSLFYPRVTWLQGTLSFLLTLKFICLIGIPSTRASCSFLLRRSLAGICTAGLVGILTLAAHCHLCAVLPGTFADFSRGPLFRLPGRSRTDTSRRLSGSDLWALTWCCGALFTVVSTAWWGMLRGSLATLARKRKSFQSQSLVSLADMTACVRGAARAWLGLERPQREEVEMAGRRNYYMDEVSDLLDELLWKIHGLSDSLQRPRPELRFGDTGETRAEGCPAVGISA</sequence>
<dbReference type="InterPro" id="IPR057244">
    <property type="entry name" value="GAIN_B"/>
</dbReference>
<proteinExistence type="inferred from homology"/>
<keyword evidence="3" id="KW-0813">Transport</keyword>
<dbReference type="GeneID" id="102737668"/>
<feature type="region of interest" description="Disordered" evidence="20">
    <location>
        <begin position="2061"/>
        <end position="2084"/>
    </location>
</feature>
<evidence type="ECO:0000256" key="7">
    <source>
        <dbReference type="ARBA" id="ARBA00022692"/>
    </source>
</evidence>
<evidence type="ECO:0000256" key="1">
    <source>
        <dbReference type="ARBA" id="ARBA00004272"/>
    </source>
</evidence>
<dbReference type="InterPro" id="IPR001024">
    <property type="entry name" value="PLAT/LH2_dom"/>
</dbReference>
<evidence type="ECO:0000256" key="20">
    <source>
        <dbReference type="SAM" id="MobiDB-lite"/>
    </source>
</evidence>
<feature type="compositionally biased region" description="Polar residues" evidence="20">
    <location>
        <begin position="2075"/>
        <end position="2084"/>
    </location>
</feature>
<keyword evidence="9" id="KW-0106">Calcium</keyword>
<dbReference type="FunFam" id="2.60.60.20:FF:000017">
    <property type="entry name" value="Polycystin 1 like 1, transient receptor potential channel interacting"/>
    <property type="match status" value="1"/>
</dbReference>
<keyword evidence="25" id="KW-1185">Reference proteome</keyword>
<dbReference type="OrthoDB" id="10044145at2759"/>
<dbReference type="GO" id="GO:0060170">
    <property type="term" value="C:ciliary membrane"/>
    <property type="evidence" value="ECO:0007669"/>
    <property type="project" value="UniProtKB-SubCell"/>
</dbReference>
<dbReference type="PROSITE" id="PS50095">
    <property type="entry name" value="PLAT"/>
    <property type="match status" value="1"/>
</dbReference>
<dbReference type="Pfam" id="PF02010">
    <property type="entry name" value="REJ"/>
    <property type="match status" value="2"/>
</dbReference>
<dbReference type="InterPro" id="IPR036392">
    <property type="entry name" value="PLAT/LH2_dom_sf"/>
</dbReference>
<dbReference type="InterPro" id="IPR013783">
    <property type="entry name" value="Ig-like_fold"/>
</dbReference>
<evidence type="ECO:0000259" key="23">
    <source>
        <dbReference type="PROSITE" id="PS50221"/>
    </source>
</evidence>
<keyword evidence="12" id="KW-0969">Cilium</keyword>
<feature type="transmembrane region" description="Helical" evidence="21">
    <location>
        <begin position="1085"/>
        <end position="1103"/>
    </location>
</feature>
<name>A0A7F8QNZ7_LEPWE</name>
<comment type="subcellular location">
    <subcellularLocation>
        <location evidence="1">Cell projection</location>
        <location evidence="1">Cilium membrane</location>
        <topology evidence="1">Multi-pass membrane protein</topology>
    </subcellularLocation>
</comment>
<feature type="transmembrane region" description="Helical" evidence="21">
    <location>
        <begin position="1634"/>
        <end position="1653"/>
    </location>
</feature>
<organism evidence="25 26">
    <name type="scientific">Leptonychotes weddellii</name>
    <name type="common">Weddell seal</name>
    <name type="synonym">Otaria weddellii</name>
    <dbReference type="NCBI Taxonomy" id="9713"/>
    <lineage>
        <taxon>Eukaryota</taxon>
        <taxon>Metazoa</taxon>
        <taxon>Chordata</taxon>
        <taxon>Craniata</taxon>
        <taxon>Vertebrata</taxon>
        <taxon>Euteleostomi</taxon>
        <taxon>Mammalia</taxon>
        <taxon>Eutheria</taxon>
        <taxon>Laurasiatheria</taxon>
        <taxon>Carnivora</taxon>
        <taxon>Caniformia</taxon>
        <taxon>Pinnipedia</taxon>
        <taxon>Phocidae</taxon>
        <taxon>Monachinae</taxon>
        <taxon>Lobodontini</taxon>
        <taxon>Leptonychotes</taxon>
    </lineage>
</organism>
<keyword evidence="15" id="KW-0325">Glycoprotein</keyword>
<evidence type="ECO:0000256" key="15">
    <source>
        <dbReference type="ARBA" id="ARBA00023180"/>
    </source>
</evidence>
<dbReference type="Proteomes" id="UP000245341">
    <property type="component" value="Unplaced"/>
</dbReference>
<feature type="transmembrane region" description="Helical" evidence="21">
    <location>
        <begin position="1488"/>
        <end position="1515"/>
    </location>
</feature>
<comment type="similarity">
    <text evidence="2">Belongs to the polycystin family.</text>
</comment>
<feature type="region of interest" description="Disordered" evidence="20">
    <location>
        <begin position="104"/>
        <end position="125"/>
    </location>
</feature>
<dbReference type="InterPro" id="IPR046791">
    <property type="entry name" value="Polycystin_dom"/>
</dbReference>
<keyword evidence="8" id="KW-0677">Repeat</keyword>
<evidence type="ECO:0000256" key="14">
    <source>
        <dbReference type="ARBA" id="ARBA00023157"/>
    </source>
</evidence>
<evidence type="ECO:0000256" key="11">
    <source>
        <dbReference type="ARBA" id="ARBA00023065"/>
    </source>
</evidence>
<dbReference type="KEGG" id="lww:102737668"/>
<accession>A0A7F8QNZ7</accession>
<keyword evidence="13 21" id="KW-0472">Membrane</keyword>
<evidence type="ECO:0000256" key="16">
    <source>
        <dbReference type="ARBA" id="ARBA00023273"/>
    </source>
</evidence>
<feature type="domain" description="GAIN-B" evidence="23">
    <location>
        <begin position="924"/>
        <end position="1069"/>
    </location>
</feature>
<evidence type="ECO:0000256" key="4">
    <source>
        <dbReference type="ARBA" id="ARBA00022475"/>
    </source>
</evidence>
<evidence type="ECO:0000256" key="3">
    <source>
        <dbReference type="ARBA" id="ARBA00022448"/>
    </source>
</evidence>
<feature type="transmembrane region" description="Helical" evidence="21">
    <location>
        <begin position="1527"/>
        <end position="1556"/>
    </location>
</feature>
<evidence type="ECO:0000256" key="18">
    <source>
        <dbReference type="ARBA" id="ARBA00073797"/>
    </source>
</evidence>
<dbReference type="PROSITE" id="PS50221">
    <property type="entry name" value="GAIN_B"/>
    <property type="match status" value="1"/>
</dbReference>
<dbReference type="GO" id="GO:0005262">
    <property type="term" value="F:calcium channel activity"/>
    <property type="evidence" value="ECO:0007669"/>
    <property type="project" value="UniProtKB-KW"/>
</dbReference>
<feature type="region of interest" description="Disordered" evidence="20">
    <location>
        <begin position="473"/>
        <end position="600"/>
    </location>
</feature>
<evidence type="ECO:0000256" key="2">
    <source>
        <dbReference type="ARBA" id="ARBA00007200"/>
    </source>
</evidence>
<feature type="transmembrane region" description="Helical" evidence="21">
    <location>
        <begin position="1334"/>
        <end position="1355"/>
    </location>
</feature>
<feature type="domain" description="PLAT" evidence="22">
    <location>
        <begin position="1130"/>
        <end position="1249"/>
    </location>
</feature>
<evidence type="ECO:0000256" key="9">
    <source>
        <dbReference type="ARBA" id="ARBA00022837"/>
    </source>
</evidence>
<gene>
    <name evidence="26" type="primary">PKD1L1</name>
</gene>
<dbReference type="Pfam" id="PF01477">
    <property type="entry name" value="PLAT"/>
    <property type="match status" value="1"/>
</dbReference>
<feature type="region of interest" description="Disordered" evidence="20">
    <location>
        <begin position="1377"/>
        <end position="1434"/>
    </location>
</feature>
<dbReference type="PANTHER" id="PTHR46730:SF4">
    <property type="entry name" value="POLYCYSTIC KIDNEY DISEASE PROTEIN 1-LIKE 1"/>
    <property type="match status" value="1"/>
</dbReference>
<evidence type="ECO:0000259" key="22">
    <source>
        <dbReference type="PROSITE" id="PS50095"/>
    </source>
</evidence>
<feature type="compositionally biased region" description="Polar residues" evidence="20">
    <location>
        <begin position="493"/>
        <end position="506"/>
    </location>
</feature>
<keyword evidence="14" id="KW-1015">Disulfide bond</keyword>
<evidence type="ECO:0000256" key="21">
    <source>
        <dbReference type="SAM" id="Phobius"/>
    </source>
</evidence>
<evidence type="ECO:0000259" key="24">
    <source>
        <dbReference type="PROSITE" id="PS51111"/>
    </source>
</evidence>
<protein>
    <recommendedName>
        <fullName evidence="18">Polycystin-1-like protein 1</fullName>
    </recommendedName>
</protein>
<dbReference type="RefSeq" id="XP_030882919.1">
    <property type="nucleotide sequence ID" value="XM_031027059.1"/>
</dbReference>
<dbReference type="Pfam" id="PF20519">
    <property type="entry name" value="Polycystin_dom"/>
    <property type="match status" value="1"/>
</dbReference>
<evidence type="ECO:0000256" key="10">
    <source>
        <dbReference type="ARBA" id="ARBA00022989"/>
    </source>
</evidence>
<reference evidence="26" key="1">
    <citation type="submission" date="2025-08" db="UniProtKB">
        <authorList>
            <consortium name="RefSeq"/>
        </authorList>
    </citation>
    <scope>IDENTIFICATION</scope>
    <source>
        <tissue evidence="26">Liver</tissue>
    </source>
</reference>
<feature type="region of interest" description="Disordered" evidence="20">
    <location>
        <begin position="1737"/>
        <end position="1787"/>
    </location>
</feature>
<keyword evidence="5" id="KW-0109">Calcium transport</keyword>
<keyword evidence="17" id="KW-0407">Ion channel</keyword>
<dbReference type="Gene3D" id="2.60.60.20">
    <property type="entry name" value="PLAT/LH2 domain"/>
    <property type="match status" value="1"/>
</dbReference>
<evidence type="ECO:0000256" key="17">
    <source>
        <dbReference type="ARBA" id="ARBA00023303"/>
    </source>
</evidence>
<dbReference type="SUPFAM" id="SSF49723">
    <property type="entry name" value="Lipase/lipooxygenase domain (PLAT/LH2 domain)"/>
    <property type="match status" value="1"/>
</dbReference>
<evidence type="ECO:0000256" key="5">
    <source>
        <dbReference type="ARBA" id="ARBA00022568"/>
    </source>
</evidence>
<dbReference type="CTD" id="168507"/>
<keyword evidence="6" id="KW-0107">Calcium channel</keyword>
<keyword evidence="10 21" id="KW-1133">Transmembrane helix</keyword>
<comment type="caution">
    <text evidence="19">Lacks conserved residue(s) required for the propagation of feature annotation.</text>
</comment>